<reference evidence="10 11" key="3">
    <citation type="submission" date="2017-09" db="EMBL/GenBank/DDBJ databases">
        <title>Tripartite evolution among Lactobacillus johnsonii, Lactobacillus taiwanensis, Lactobacillus reuteri and their rodent host.</title>
        <authorList>
            <person name="Wang T."/>
            <person name="Knowles S."/>
            <person name="Cheng C."/>
        </authorList>
    </citation>
    <scope>NUCLEOTIDE SEQUENCE [LARGE SCALE GENOMIC DNA]</scope>
    <source>
        <strain evidence="9 10">609q</strain>
        <strain evidence="8 11">609u</strain>
    </source>
</reference>
<dbReference type="InterPro" id="IPR010998">
    <property type="entry name" value="Integrase_recombinase_N"/>
</dbReference>
<evidence type="ECO:0000259" key="6">
    <source>
        <dbReference type="PROSITE" id="PS51898"/>
    </source>
</evidence>
<evidence type="ECO:0000256" key="5">
    <source>
        <dbReference type="PROSITE-ProRule" id="PRU01248"/>
    </source>
</evidence>
<keyword evidence="2" id="KW-0229">DNA integration</keyword>
<proteinExistence type="inferred from homology"/>
<comment type="similarity">
    <text evidence="1">Belongs to the 'phage' integrase family.</text>
</comment>
<dbReference type="InterPro" id="IPR013762">
    <property type="entry name" value="Integrase-like_cat_sf"/>
</dbReference>
<dbReference type="Pfam" id="PF00589">
    <property type="entry name" value="Phage_integrase"/>
    <property type="match status" value="1"/>
</dbReference>
<evidence type="ECO:0000256" key="3">
    <source>
        <dbReference type="ARBA" id="ARBA00023125"/>
    </source>
</evidence>
<protein>
    <submittedName>
        <fullName evidence="9">Site-specific integrase</fullName>
    </submittedName>
</protein>
<evidence type="ECO:0000313" key="9">
    <source>
        <dbReference type="EMBL" id="OYR90011.1"/>
    </source>
</evidence>
<dbReference type="RefSeq" id="WP_094496913.1">
    <property type="nucleotide sequence ID" value="NZ_NGNV01000055.1"/>
</dbReference>
<dbReference type="EMBL" id="NGNX01000062">
    <property type="protein sequence ID" value="OYR90011.1"/>
    <property type="molecule type" value="Genomic_DNA"/>
</dbReference>
<dbReference type="EMBL" id="NGNV01000055">
    <property type="protein sequence ID" value="OYR87140.1"/>
    <property type="molecule type" value="Genomic_DNA"/>
</dbReference>
<keyword evidence="11" id="KW-1185">Reference proteome</keyword>
<dbReference type="InterPro" id="IPR011010">
    <property type="entry name" value="DNA_brk_join_enz"/>
</dbReference>
<dbReference type="SUPFAM" id="SSF56349">
    <property type="entry name" value="DNA breaking-rejoining enzymes"/>
    <property type="match status" value="1"/>
</dbReference>
<dbReference type="Gene3D" id="1.10.443.10">
    <property type="entry name" value="Intergrase catalytic core"/>
    <property type="match status" value="1"/>
</dbReference>
<dbReference type="InterPro" id="IPR004107">
    <property type="entry name" value="Integrase_SAM-like_N"/>
</dbReference>
<comment type="caution">
    <text evidence="9">The sequence shown here is derived from an EMBL/GenBank/DDBJ whole genome shotgun (WGS) entry which is preliminary data.</text>
</comment>
<dbReference type="PROSITE" id="PS51898">
    <property type="entry name" value="TYR_RECOMBINASE"/>
    <property type="match status" value="1"/>
</dbReference>
<sequence length="372" mass="42948">MAQVYKRGKTWTVRFSKRYTIYDPKSQKHVSKLKQKSKGGFRTKAEATQYGIKLESESISGIDVTKNPEFATYFEKWIATFRLPGVRPATERRYQVYIKHVKKYFGIEKIKDIHRIEYQKIITDFGKHHAPESTRKLNATIRACIQYAINDGLLNKDFTANVKVTGNKAKKRDVIYLNAEEIEKTLKECESNLQPKYTSRYIILTAFLTGARIGEITALHWEDIDFQNNIIDINKSLDQATHELGPTKNESSTRKITVNSKLLEYLKQLKENNEEYVFGLKSTHMPPSNNAINDTLRNILLKANINKPAYHVHSIRHTHVGYLIYKGVDIYAISKRLGHANLSITLDTYANLLDEYKDKENKKIVSLLGQLF</sequence>
<dbReference type="GO" id="GO:0003677">
    <property type="term" value="F:DNA binding"/>
    <property type="evidence" value="ECO:0007669"/>
    <property type="project" value="UniProtKB-UniRule"/>
</dbReference>
<dbReference type="Pfam" id="PF14659">
    <property type="entry name" value="Phage_int_SAM_3"/>
    <property type="match status" value="1"/>
</dbReference>
<name>A0A256L9B4_9LACO</name>
<evidence type="ECO:0000313" key="11">
    <source>
        <dbReference type="Proteomes" id="UP000216316"/>
    </source>
</evidence>
<dbReference type="InterPro" id="IPR002104">
    <property type="entry name" value="Integrase_catalytic"/>
</dbReference>
<evidence type="ECO:0000256" key="2">
    <source>
        <dbReference type="ARBA" id="ARBA00022908"/>
    </source>
</evidence>
<reference evidence="9 10" key="1">
    <citation type="submission" date="2017-04" db="EMBL/GenBank/DDBJ databases">
        <authorList>
            <person name="Afonso C.L."/>
            <person name="Miller P.J."/>
            <person name="Scott M.A."/>
            <person name="Spackman E."/>
            <person name="Goraichik I."/>
            <person name="Dimitrov K.M."/>
            <person name="Suarez D.L."/>
            <person name="Swayne D.E."/>
        </authorList>
    </citation>
    <scope>NUCLEOTIDE SEQUENCE [LARGE SCALE GENOMIC DNA]</scope>
    <source>
        <strain evidence="9 10">609q</strain>
    </source>
</reference>
<keyword evidence="4" id="KW-0233">DNA recombination</keyword>
<dbReference type="InterPro" id="IPR044068">
    <property type="entry name" value="CB"/>
</dbReference>
<dbReference type="GO" id="GO:0006310">
    <property type="term" value="P:DNA recombination"/>
    <property type="evidence" value="ECO:0007669"/>
    <property type="project" value="UniProtKB-KW"/>
</dbReference>
<dbReference type="CDD" id="cd01189">
    <property type="entry name" value="INT_ICEBs1_C_like"/>
    <property type="match status" value="1"/>
</dbReference>
<dbReference type="PROSITE" id="PS51900">
    <property type="entry name" value="CB"/>
    <property type="match status" value="1"/>
</dbReference>
<gene>
    <name evidence="8" type="ORF">CBF53_09115</name>
    <name evidence="9" type="ORF">CBF70_10175</name>
</gene>
<dbReference type="Proteomes" id="UP000215828">
    <property type="component" value="Unassembled WGS sequence"/>
</dbReference>
<evidence type="ECO:0000256" key="1">
    <source>
        <dbReference type="ARBA" id="ARBA00008857"/>
    </source>
</evidence>
<dbReference type="Gene3D" id="1.10.150.130">
    <property type="match status" value="1"/>
</dbReference>
<dbReference type="GO" id="GO:0015074">
    <property type="term" value="P:DNA integration"/>
    <property type="evidence" value="ECO:0007669"/>
    <property type="project" value="UniProtKB-KW"/>
</dbReference>
<evidence type="ECO:0000313" key="8">
    <source>
        <dbReference type="EMBL" id="OYR87140.1"/>
    </source>
</evidence>
<evidence type="ECO:0000313" key="10">
    <source>
        <dbReference type="Proteomes" id="UP000215828"/>
    </source>
</evidence>
<evidence type="ECO:0000256" key="4">
    <source>
        <dbReference type="ARBA" id="ARBA00023172"/>
    </source>
</evidence>
<organism evidence="9 10">
    <name type="scientific">Lactobacillus taiwanensis</name>
    <dbReference type="NCBI Taxonomy" id="508451"/>
    <lineage>
        <taxon>Bacteria</taxon>
        <taxon>Bacillati</taxon>
        <taxon>Bacillota</taxon>
        <taxon>Bacilli</taxon>
        <taxon>Lactobacillales</taxon>
        <taxon>Lactobacillaceae</taxon>
        <taxon>Lactobacillus</taxon>
    </lineage>
</organism>
<keyword evidence="3 5" id="KW-0238">DNA-binding</keyword>
<dbReference type="PANTHER" id="PTHR30629">
    <property type="entry name" value="PROPHAGE INTEGRASE"/>
    <property type="match status" value="1"/>
</dbReference>
<dbReference type="PANTHER" id="PTHR30629:SF2">
    <property type="entry name" value="PROPHAGE INTEGRASE INTS-RELATED"/>
    <property type="match status" value="1"/>
</dbReference>
<dbReference type="InterPro" id="IPR050808">
    <property type="entry name" value="Phage_Integrase"/>
</dbReference>
<reference evidence="8 11" key="2">
    <citation type="submission" date="2017-05" db="EMBL/GenBank/DDBJ databases">
        <authorList>
            <person name="Lin X.B."/>
            <person name="Stothard P."/>
            <person name="Tasseva G."/>
            <person name="Walter J."/>
        </authorList>
    </citation>
    <scope>NUCLEOTIDE SEQUENCE [LARGE SCALE GENOMIC DNA]</scope>
    <source>
        <strain evidence="8 11">609u</strain>
    </source>
</reference>
<feature type="domain" description="Core-binding (CB)" evidence="7">
    <location>
        <begin position="68"/>
        <end position="149"/>
    </location>
</feature>
<dbReference type="AlphaFoldDB" id="A0A256L9B4"/>
<feature type="domain" description="Tyr recombinase" evidence="6">
    <location>
        <begin position="172"/>
        <end position="363"/>
    </location>
</feature>
<evidence type="ECO:0000259" key="7">
    <source>
        <dbReference type="PROSITE" id="PS51900"/>
    </source>
</evidence>
<dbReference type="Proteomes" id="UP000216316">
    <property type="component" value="Unassembled WGS sequence"/>
</dbReference>
<accession>A0A256L9B4</accession>